<accession>A0A6P1XMB6</accession>
<evidence type="ECO:0000256" key="2">
    <source>
        <dbReference type="ARBA" id="ARBA00004665"/>
    </source>
</evidence>
<proteinExistence type="predicted"/>
<keyword evidence="4" id="KW-0342">GTP-binding</keyword>
<dbReference type="GO" id="GO:0052621">
    <property type="term" value="F:diguanylate cyclase activity"/>
    <property type="evidence" value="ECO:0007669"/>
    <property type="project" value="UniProtKB-EC"/>
</dbReference>
<dbReference type="SMART" id="SM00267">
    <property type="entry name" value="GGDEF"/>
    <property type="match status" value="1"/>
</dbReference>
<comment type="catalytic activity">
    <reaction evidence="5">
        <text>2 GTP = 3',3'-c-di-GMP + 2 diphosphate</text>
        <dbReference type="Rhea" id="RHEA:24898"/>
        <dbReference type="ChEBI" id="CHEBI:33019"/>
        <dbReference type="ChEBI" id="CHEBI:37565"/>
        <dbReference type="ChEBI" id="CHEBI:58805"/>
        <dbReference type="EC" id="2.7.7.65"/>
    </reaction>
</comment>
<dbReference type="Pfam" id="PF17155">
    <property type="entry name" value="GAPES1"/>
    <property type="match status" value="1"/>
</dbReference>
<dbReference type="PANTHER" id="PTHR45138:SF22">
    <property type="entry name" value="DIGUANYLATE CYCLASE DGCJ-RELATED"/>
    <property type="match status" value="1"/>
</dbReference>
<dbReference type="EC" id="2.7.7.65" evidence="3"/>
<evidence type="ECO:0000259" key="6">
    <source>
        <dbReference type="PROSITE" id="PS50887"/>
    </source>
</evidence>
<protein>
    <recommendedName>
        <fullName evidence="3">diguanylate cyclase</fullName>
        <ecNumber evidence="3">2.7.7.65</ecNumber>
    </recommendedName>
</protein>
<sequence>MDTKIFSVNFRYINTLIVILTTSIFIGLITREYRDLERYMGYVAENGRSALSHAEYINQNMAFQLSRAFSVLPASPGVQKNKRDKVCEHLESANGVQGLNLSNQTYRGLNGTLQTRNADCQVWAEDVPALSVIQNDHRISVSKYTFSSYRGYIFNNIRYYIDLINNYIYINKIIDVNKYQFDNWLVRDDNVIDITRSAHTISIDRRALNDLLHGESITSHIYRDGYTKKNIISMLTPVFQNGLIKGIIVTDVNIDDLTTAFYTADRPVLWRFLSLYVTDESTAGDIYFHRSILKSINIIKYQANLTPLYKLNVKLDLIYFIINNLWLVFIYALSTWLLCRYTKKQMARHAELSKDNITDTMTGLYNRKVLNDALSHKIDAALAKHIPVTLVSIDSDGLKKINDTLGHHMGDKVIQSLGRAIEQSIRKSDYGIRAGGDEFLLILFDTDYAKSLDVIARIKENLRHTDKDKRVSFSHGNYPLEAGDSLESAINKSDQLLYVHKRNKHAVPGK</sequence>
<comment type="caution">
    <text evidence="7">The sequence shown here is derived from an EMBL/GenBank/DDBJ whole genome shotgun (WGS) entry which is preliminary data.</text>
</comment>
<gene>
    <name evidence="7" type="ORF">CFY86_14835</name>
</gene>
<comment type="pathway">
    <text evidence="2">Purine metabolism; 3',5'-cyclic di-GMP biosynthesis.</text>
</comment>
<dbReference type="GO" id="GO:0043709">
    <property type="term" value="P:cell adhesion involved in single-species biofilm formation"/>
    <property type="evidence" value="ECO:0007669"/>
    <property type="project" value="TreeGrafter"/>
</dbReference>
<evidence type="ECO:0000256" key="5">
    <source>
        <dbReference type="ARBA" id="ARBA00034247"/>
    </source>
</evidence>
<reference evidence="7 8" key="1">
    <citation type="submission" date="2017-07" db="EMBL/GenBank/DDBJ databases">
        <title>Raoultella ornithinolytica strain HH3 draft genome.</title>
        <authorList>
            <person name="Duceppe M.-O."/>
            <person name="Huang H."/>
            <person name="Phipps-Todd B."/>
        </authorList>
    </citation>
    <scope>NUCLEOTIDE SEQUENCE [LARGE SCALE GENOMIC DNA]</scope>
    <source>
        <strain evidence="7 8">HH3</strain>
    </source>
</reference>
<dbReference type="Proteomes" id="UP000229713">
    <property type="component" value="Unassembled WGS sequence"/>
</dbReference>
<dbReference type="Gene3D" id="3.30.70.270">
    <property type="match status" value="1"/>
</dbReference>
<dbReference type="AlphaFoldDB" id="A0A6P1XMB6"/>
<dbReference type="GO" id="GO:0005886">
    <property type="term" value="C:plasma membrane"/>
    <property type="evidence" value="ECO:0007669"/>
    <property type="project" value="TreeGrafter"/>
</dbReference>
<comment type="cofactor">
    <cofactor evidence="1">
        <name>Mg(2+)</name>
        <dbReference type="ChEBI" id="CHEBI:18420"/>
    </cofactor>
</comment>
<dbReference type="InterPro" id="IPR000160">
    <property type="entry name" value="GGDEF_dom"/>
</dbReference>
<dbReference type="NCBIfam" id="NF040885">
    <property type="entry name" value="diguan_DgcJ"/>
    <property type="match status" value="1"/>
</dbReference>
<dbReference type="SUPFAM" id="SSF55073">
    <property type="entry name" value="Nucleotide cyclase"/>
    <property type="match status" value="1"/>
</dbReference>
<evidence type="ECO:0000256" key="1">
    <source>
        <dbReference type="ARBA" id="ARBA00001946"/>
    </source>
</evidence>
<dbReference type="GO" id="GO:0005525">
    <property type="term" value="F:GTP binding"/>
    <property type="evidence" value="ECO:0007669"/>
    <property type="project" value="UniProtKB-KW"/>
</dbReference>
<dbReference type="GO" id="GO:1902201">
    <property type="term" value="P:negative regulation of bacterial-type flagellum-dependent cell motility"/>
    <property type="evidence" value="ECO:0007669"/>
    <property type="project" value="TreeGrafter"/>
</dbReference>
<evidence type="ECO:0000256" key="4">
    <source>
        <dbReference type="ARBA" id="ARBA00023134"/>
    </source>
</evidence>
<dbReference type="InterPro" id="IPR029787">
    <property type="entry name" value="Nucleotide_cyclase"/>
</dbReference>
<dbReference type="EMBL" id="NKYI01000022">
    <property type="protein sequence ID" value="PIK83543.1"/>
    <property type="molecule type" value="Genomic_DNA"/>
</dbReference>
<evidence type="ECO:0000256" key="3">
    <source>
        <dbReference type="ARBA" id="ARBA00012528"/>
    </source>
</evidence>
<dbReference type="CDD" id="cd01949">
    <property type="entry name" value="GGDEF"/>
    <property type="match status" value="1"/>
</dbReference>
<dbReference type="NCBIfam" id="TIGR00254">
    <property type="entry name" value="GGDEF"/>
    <property type="match status" value="1"/>
</dbReference>
<dbReference type="PANTHER" id="PTHR45138">
    <property type="entry name" value="REGULATORY COMPONENTS OF SENSORY TRANSDUCTION SYSTEM"/>
    <property type="match status" value="1"/>
</dbReference>
<dbReference type="InterPro" id="IPR049828">
    <property type="entry name" value="DgcJ_diguan"/>
</dbReference>
<organism evidence="7 8">
    <name type="scientific">Raoultella ornithinolytica</name>
    <name type="common">Klebsiella ornithinolytica</name>
    <dbReference type="NCBI Taxonomy" id="54291"/>
    <lineage>
        <taxon>Bacteria</taxon>
        <taxon>Pseudomonadati</taxon>
        <taxon>Pseudomonadota</taxon>
        <taxon>Gammaproteobacteria</taxon>
        <taxon>Enterobacterales</taxon>
        <taxon>Enterobacteriaceae</taxon>
        <taxon>Klebsiella/Raoultella group</taxon>
        <taxon>Raoultella</taxon>
    </lineage>
</organism>
<dbReference type="InterPro" id="IPR043128">
    <property type="entry name" value="Rev_trsase/Diguanyl_cyclase"/>
</dbReference>
<dbReference type="InterPro" id="IPR033420">
    <property type="entry name" value="GAPES1"/>
</dbReference>
<name>A0A6P1XMB6_RAOOR</name>
<dbReference type="Pfam" id="PF00990">
    <property type="entry name" value="GGDEF"/>
    <property type="match status" value="1"/>
</dbReference>
<evidence type="ECO:0000313" key="8">
    <source>
        <dbReference type="Proteomes" id="UP000229713"/>
    </source>
</evidence>
<evidence type="ECO:0000313" key="7">
    <source>
        <dbReference type="EMBL" id="PIK83543.1"/>
    </source>
</evidence>
<dbReference type="RefSeq" id="WP_004862624.1">
    <property type="nucleotide sequence ID" value="NZ_ABIKMM020000002.1"/>
</dbReference>
<keyword evidence="4" id="KW-0547">Nucleotide-binding</keyword>
<dbReference type="PROSITE" id="PS50887">
    <property type="entry name" value="GGDEF"/>
    <property type="match status" value="1"/>
</dbReference>
<feature type="domain" description="GGDEF" evidence="6">
    <location>
        <begin position="386"/>
        <end position="510"/>
    </location>
</feature>
<dbReference type="InterPro" id="IPR050469">
    <property type="entry name" value="Diguanylate_Cyclase"/>
</dbReference>